<dbReference type="Proteomes" id="UP001575622">
    <property type="component" value="Unassembled WGS sequence"/>
</dbReference>
<accession>A0ABV4UU55</accession>
<feature type="signal peptide" evidence="1">
    <location>
        <begin position="1"/>
        <end position="19"/>
    </location>
</feature>
<proteinExistence type="predicted"/>
<feature type="chain" id="PRO_5045218310" evidence="1">
    <location>
        <begin position="20"/>
        <end position="160"/>
    </location>
</feature>
<organism evidence="2 3">
    <name type="scientific">Paenibacillus oleatilyticus</name>
    <dbReference type="NCBI Taxonomy" id="2594886"/>
    <lineage>
        <taxon>Bacteria</taxon>
        <taxon>Bacillati</taxon>
        <taxon>Bacillota</taxon>
        <taxon>Bacilli</taxon>
        <taxon>Bacillales</taxon>
        <taxon>Paenibacillaceae</taxon>
        <taxon>Paenibacillus</taxon>
    </lineage>
</organism>
<evidence type="ECO:0000313" key="3">
    <source>
        <dbReference type="Proteomes" id="UP001575622"/>
    </source>
</evidence>
<evidence type="ECO:0000313" key="2">
    <source>
        <dbReference type="EMBL" id="MFB0841356.1"/>
    </source>
</evidence>
<keyword evidence="1" id="KW-0732">Signal</keyword>
<protein>
    <submittedName>
        <fullName evidence="2">Uncharacterized protein</fullName>
    </submittedName>
</protein>
<dbReference type="PROSITE" id="PS51257">
    <property type="entry name" value="PROKAR_LIPOPROTEIN"/>
    <property type="match status" value="1"/>
</dbReference>
<gene>
    <name evidence="2" type="ORF">ACEU3E_04185</name>
</gene>
<keyword evidence="3" id="KW-1185">Reference proteome</keyword>
<evidence type="ECO:0000256" key="1">
    <source>
        <dbReference type="SAM" id="SignalP"/>
    </source>
</evidence>
<comment type="caution">
    <text evidence="2">The sequence shown here is derived from an EMBL/GenBank/DDBJ whole genome shotgun (WGS) entry which is preliminary data.</text>
</comment>
<dbReference type="EMBL" id="JBHDLN010000002">
    <property type="protein sequence ID" value="MFB0841356.1"/>
    <property type="molecule type" value="Genomic_DNA"/>
</dbReference>
<name>A0ABV4UU55_9BACL</name>
<reference evidence="2 3" key="1">
    <citation type="submission" date="2024-09" db="EMBL/GenBank/DDBJ databases">
        <authorList>
            <person name="Makale K.P.P."/>
            <person name="Makhzoum A."/>
            <person name="Rantong G."/>
            <person name="Rahube T.O."/>
        </authorList>
    </citation>
    <scope>NUCLEOTIDE SEQUENCE [LARGE SCALE GENOMIC DNA]</scope>
    <source>
        <strain evidence="2 3">KM_D13</strain>
    </source>
</reference>
<dbReference type="RefSeq" id="WP_373948807.1">
    <property type="nucleotide sequence ID" value="NZ_JBHDLN010000002.1"/>
</dbReference>
<sequence>MKRYGFAILLLTLILSACKGQDFDESIHADNASVADHRDGPQYKGPEKSAMTNHHVISNEKLGVRFGFPLDWSERVYTRDTTDGIDFMYKAMEPNVEDTMLAKILVMSPVQYEVYQYHTGFYRELSRREGMVIARSLQTGLPYDDSNPIFKSMINDSIRA</sequence>